<dbReference type="GO" id="GO:0003700">
    <property type="term" value="F:DNA-binding transcription factor activity"/>
    <property type="evidence" value="ECO:0007669"/>
    <property type="project" value="InterPro"/>
</dbReference>
<keyword evidence="3 8" id="KW-0597">Phosphoprotein</keyword>
<sequence>MRILIADDEEEIREYIHRMPHWQEAGCEIIGKAANGREALELLDRLKPDLLITDIRMPVMSGLELAQRIKEEGREVPVILLTAFGDFEYARQAIKLGVVDFITKPFQPEAIVQSVRILQQHVSKRKEWLWQDEFFALFGDGQNAEGQLKAWMSLHDVKDGSYYLLFADIDDESAVNGGPPLSRLGLKDKIETIFKNEGYVYWTALPKSGIYFTLFTGEGRMQETASGLVMDIARTIMAECNDNPSSSSISLGISGWSASLLQFSEAVRQIEHCMEYRMLLGKRSMIAYESLDQRFLSRTRHKQLIGDEVAELLHKGSWEEIQRFLRAAYKKMLLDGFHKIEIRNLNLHMIEAAESVLQQYGIAPSAEERVAVREQALTCNVLTDLMQLFERYFQRVLAQIAGKKEDFSSRLVFETKQEIEKRYADDLTLQMIADQLNVNYSYLSRVIKKETGKNFRDLLWEHRLKEATSRLIQTDMKTYEIAYAVGFKDVNHFGEIFKKRLGKTPTEFKEEARRLPTASGSAVDRGMS</sequence>
<feature type="modified residue" description="4-aspartylphosphate" evidence="8">
    <location>
        <position position="54"/>
    </location>
</feature>
<evidence type="ECO:0000256" key="1">
    <source>
        <dbReference type="ARBA" id="ARBA00004496"/>
    </source>
</evidence>
<evidence type="ECO:0000313" key="13">
    <source>
        <dbReference type="Proteomes" id="UP000612456"/>
    </source>
</evidence>
<gene>
    <name evidence="12" type="ORF">GCM10010911_13730</name>
</gene>
<keyword evidence="6" id="KW-0238">DNA-binding</keyword>
<proteinExistence type="predicted"/>
<dbReference type="Proteomes" id="UP000612456">
    <property type="component" value="Unassembled WGS sequence"/>
</dbReference>
<reference evidence="12" key="1">
    <citation type="journal article" date="2014" name="Int. J. Syst. Evol. Microbiol.">
        <title>Complete genome sequence of Corynebacterium casei LMG S-19264T (=DSM 44701T), isolated from a smear-ripened cheese.</title>
        <authorList>
            <consortium name="US DOE Joint Genome Institute (JGI-PGF)"/>
            <person name="Walter F."/>
            <person name="Albersmeier A."/>
            <person name="Kalinowski J."/>
            <person name="Ruckert C."/>
        </authorList>
    </citation>
    <scope>NUCLEOTIDE SEQUENCE</scope>
    <source>
        <strain evidence="12">CGMCC 1.15178</strain>
    </source>
</reference>
<evidence type="ECO:0000256" key="5">
    <source>
        <dbReference type="ARBA" id="ARBA00023015"/>
    </source>
</evidence>
<dbReference type="SMART" id="SM00342">
    <property type="entry name" value="HTH_ARAC"/>
    <property type="match status" value="1"/>
</dbReference>
<dbReference type="SUPFAM" id="SSF52172">
    <property type="entry name" value="CheY-like"/>
    <property type="match status" value="1"/>
</dbReference>
<keyword evidence="4" id="KW-0902">Two-component regulatory system</keyword>
<dbReference type="SMART" id="SM00448">
    <property type="entry name" value="REC"/>
    <property type="match status" value="1"/>
</dbReference>
<dbReference type="Gene3D" id="3.40.50.2300">
    <property type="match status" value="1"/>
</dbReference>
<dbReference type="Pfam" id="PF00072">
    <property type="entry name" value="Response_reg"/>
    <property type="match status" value="1"/>
</dbReference>
<evidence type="ECO:0000256" key="8">
    <source>
        <dbReference type="PROSITE-ProRule" id="PRU00169"/>
    </source>
</evidence>
<keyword evidence="5" id="KW-0805">Transcription regulation</keyword>
<reference evidence="12" key="2">
    <citation type="submission" date="2020-09" db="EMBL/GenBank/DDBJ databases">
        <authorList>
            <person name="Sun Q."/>
            <person name="Zhou Y."/>
        </authorList>
    </citation>
    <scope>NUCLEOTIDE SEQUENCE</scope>
    <source>
        <strain evidence="12">CGMCC 1.15178</strain>
    </source>
</reference>
<evidence type="ECO:0008006" key="14">
    <source>
        <dbReference type="Google" id="ProtNLM"/>
    </source>
</evidence>
<dbReference type="InterPro" id="IPR018060">
    <property type="entry name" value="HTH_AraC"/>
</dbReference>
<evidence type="ECO:0000256" key="9">
    <source>
        <dbReference type="SAM" id="MobiDB-lite"/>
    </source>
</evidence>
<comment type="subcellular location">
    <subcellularLocation>
        <location evidence="1">Cytoplasm</location>
    </subcellularLocation>
</comment>
<keyword evidence="7" id="KW-0804">Transcription</keyword>
<dbReference type="PROSITE" id="PS50110">
    <property type="entry name" value="RESPONSE_REGULATORY"/>
    <property type="match status" value="1"/>
</dbReference>
<evidence type="ECO:0000313" key="12">
    <source>
        <dbReference type="EMBL" id="GGD57197.1"/>
    </source>
</evidence>
<dbReference type="GO" id="GO:0000160">
    <property type="term" value="P:phosphorelay signal transduction system"/>
    <property type="evidence" value="ECO:0007669"/>
    <property type="project" value="UniProtKB-KW"/>
</dbReference>
<feature type="domain" description="HTH araC/xylS-type" evidence="10">
    <location>
        <begin position="413"/>
        <end position="511"/>
    </location>
</feature>
<dbReference type="Gene3D" id="1.10.10.60">
    <property type="entry name" value="Homeodomain-like"/>
    <property type="match status" value="2"/>
</dbReference>
<protein>
    <recommendedName>
        <fullName evidence="14">Response regulator</fullName>
    </recommendedName>
</protein>
<dbReference type="InterPro" id="IPR009057">
    <property type="entry name" value="Homeodomain-like_sf"/>
</dbReference>
<evidence type="ECO:0000256" key="6">
    <source>
        <dbReference type="ARBA" id="ARBA00023125"/>
    </source>
</evidence>
<comment type="caution">
    <text evidence="12">The sequence shown here is derived from an EMBL/GenBank/DDBJ whole genome shotgun (WGS) entry which is preliminary data.</text>
</comment>
<feature type="region of interest" description="Disordered" evidence="9">
    <location>
        <begin position="508"/>
        <end position="528"/>
    </location>
</feature>
<evidence type="ECO:0000259" key="11">
    <source>
        <dbReference type="PROSITE" id="PS50110"/>
    </source>
</evidence>
<dbReference type="Pfam" id="PF12833">
    <property type="entry name" value="HTH_18"/>
    <property type="match status" value="1"/>
</dbReference>
<dbReference type="InterPro" id="IPR001789">
    <property type="entry name" value="Sig_transdc_resp-reg_receiver"/>
</dbReference>
<organism evidence="12 13">
    <name type="scientific">Paenibacillus nasutitermitis</name>
    <dbReference type="NCBI Taxonomy" id="1652958"/>
    <lineage>
        <taxon>Bacteria</taxon>
        <taxon>Bacillati</taxon>
        <taxon>Bacillota</taxon>
        <taxon>Bacilli</taxon>
        <taxon>Bacillales</taxon>
        <taxon>Paenibacillaceae</taxon>
        <taxon>Paenibacillus</taxon>
    </lineage>
</organism>
<dbReference type="EMBL" id="BMHP01000001">
    <property type="protein sequence ID" value="GGD57197.1"/>
    <property type="molecule type" value="Genomic_DNA"/>
</dbReference>
<name>A0A917DQI7_9BACL</name>
<dbReference type="PROSITE" id="PS01124">
    <property type="entry name" value="HTH_ARAC_FAMILY_2"/>
    <property type="match status" value="1"/>
</dbReference>
<dbReference type="PANTHER" id="PTHR42713">
    <property type="entry name" value="HISTIDINE KINASE-RELATED"/>
    <property type="match status" value="1"/>
</dbReference>
<feature type="domain" description="Response regulatory" evidence="11">
    <location>
        <begin position="2"/>
        <end position="119"/>
    </location>
</feature>
<evidence type="ECO:0000256" key="7">
    <source>
        <dbReference type="ARBA" id="ARBA00023163"/>
    </source>
</evidence>
<dbReference type="SUPFAM" id="SSF46689">
    <property type="entry name" value="Homeodomain-like"/>
    <property type="match status" value="1"/>
</dbReference>
<dbReference type="GO" id="GO:0043565">
    <property type="term" value="F:sequence-specific DNA binding"/>
    <property type="evidence" value="ECO:0007669"/>
    <property type="project" value="InterPro"/>
</dbReference>
<evidence type="ECO:0000256" key="3">
    <source>
        <dbReference type="ARBA" id="ARBA00022553"/>
    </source>
</evidence>
<dbReference type="AlphaFoldDB" id="A0A917DQI7"/>
<keyword evidence="2" id="KW-0963">Cytoplasm</keyword>
<evidence type="ECO:0000256" key="2">
    <source>
        <dbReference type="ARBA" id="ARBA00022490"/>
    </source>
</evidence>
<evidence type="ECO:0000259" key="10">
    <source>
        <dbReference type="PROSITE" id="PS01124"/>
    </source>
</evidence>
<evidence type="ECO:0000256" key="4">
    <source>
        <dbReference type="ARBA" id="ARBA00023012"/>
    </source>
</evidence>
<dbReference type="RefSeq" id="WP_188990364.1">
    <property type="nucleotide sequence ID" value="NZ_BMHP01000001.1"/>
</dbReference>
<dbReference type="InterPro" id="IPR051552">
    <property type="entry name" value="HptR"/>
</dbReference>
<accession>A0A917DQI7</accession>
<keyword evidence="13" id="KW-1185">Reference proteome</keyword>
<dbReference type="InterPro" id="IPR011006">
    <property type="entry name" value="CheY-like_superfamily"/>
</dbReference>
<dbReference type="PANTHER" id="PTHR42713:SF3">
    <property type="entry name" value="TRANSCRIPTIONAL REGULATORY PROTEIN HPTR"/>
    <property type="match status" value="1"/>
</dbReference>
<dbReference type="CDD" id="cd17536">
    <property type="entry name" value="REC_YesN-like"/>
    <property type="match status" value="1"/>
</dbReference>
<dbReference type="GO" id="GO:0005737">
    <property type="term" value="C:cytoplasm"/>
    <property type="evidence" value="ECO:0007669"/>
    <property type="project" value="UniProtKB-SubCell"/>
</dbReference>